<feature type="signal peptide" evidence="1">
    <location>
        <begin position="1"/>
        <end position="18"/>
    </location>
</feature>
<evidence type="ECO:0000313" key="3">
    <source>
        <dbReference type="Proteomes" id="UP000321820"/>
    </source>
</evidence>
<evidence type="ECO:0000313" key="2">
    <source>
        <dbReference type="EMBL" id="QEE31067.1"/>
    </source>
</evidence>
<evidence type="ECO:0000256" key="1">
    <source>
        <dbReference type="SAM" id="SignalP"/>
    </source>
</evidence>
<feature type="chain" id="PRO_5022943574" description="Lipoprotein" evidence="1">
    <location>
        <begin position="19"/>
        <end position="212"/>
    </location>
</feature>
<sequence>MKTSVCLLTLVSATALLATGCRVSSSGESGNKDVRVATPFGGLQVKTDPEKVISGLGLPVYPGASLEMKQKDGKEEPDAADFNMGFGDFRIHVKAVTYTTTDSADKVEAYYRKALAAYGDVIACKDSKPIGTPTRTGQGLTCDEKDGHVNVNGKGTDSVKGDLDLRAGSKQHQHIVGIEKKGDVTRFGLVALDLPGKISFDDNDKDKEKQAN</sequence>
<accession>A0A5B9EKW6</accession>
<evidence type="ECO:0008006" key="4">
    <source>
        <dbReference type="Google" id="ProtNLM"/>
    </source>
</evidence>
<dbReference type="OrthoDB" id="119905at2"/>
<proteinExistence type="predicted"/>
<dbReference type="KEGG" id="talb:FTW19_25510"/>
<reference evidence="2 3" key="1">
    <citation type="submission" date="2019-08" db="EMBL/GenBank/DDBJ databases">
        <title>Complete genome sequence of Terriglobus albidus strain ORNL.</title>
        <authorList>
            <person name="Podar M."/>
        </authorList>
    </citation>
    <scope>NUCLEOTIDE SEQUENCE [LARGE SCALE GENOMIC DNA]</scope>
    <source>
        <strain evidence="2 3">ORNL</strain>
    </source>
</reference>
<dbReference type="EMBL" id="CP042806">
    <property type="protein sequence ID" value="QEE31067.1"/>
    <property type="molecule type" value="Genomic_DNA"/>
</dbReference>
<organism evidence="2 3">
    <name type="scientific">Terriglobus albidus</name>
    <dbReference type="NCBI Taxonomy" id="1592106"/>
    <lineage>
        <taxon>Bacteria</taxon>
        <taxon>Pseudomonadati</taxon>
        <taxon>Acidobacteriota</taxon>
        <taxon>Terriglobia</taxon>
        <taxon>Terriglobales</taxon>
        <taxon>Acidobacteriaceae</taxon>
        <taxon>Terriglobus</taxon>
    </lineage>
</organism>
<dbReference type="RefSeq" id="WP_147650361.1">
    <property type="nucleotide sequence ID" value="NZ_CP042806.1"/>
</dbReference>
<dbReference type="AlphaFoldDB" id="A0A5B9EKW6"/>
<gene>
    <name evidence="2" type="ORF">FTW19_25510</name>
</gene>
<dbReference type="Proteomes" id="UP000321820">
    <property type="component" value="Chromosome"/>
</dbReference>
<protein>
    <recommendedName>
        <fullName evidence="4">Lipoprotein</fullName>
    </recommendedName>
</protein>
<keyword evidence="3" id="KW-1185">Reference proteome</keyword>
<name>A0A5B9EKW6_9BACT</name>
<dbReference type="PROSITE" id="PS51257">
    <property type="entry name" value="PROKAR_LIPOPROTEIN"/>
    <property type="match status" value="1"/>
</dbReference>
<keyword evidence="1" id="KW-0732">Signal</keyword>